<dbReference type="Pfam" id="PF13517">
    <property type="entry name" value="FG-GAP_3"/>
    <property type="match status" value="1"/>
</dbReference>
<keyword evidence="1" id="KW-0732">Signal</keyword>
<dbReference type="SUPFAM" id="SSF69318">
    <property type="entry name" value="Integrin alpha N-terminal domain"/>
    <property type="match status" value="1"/>
</dbReference>
<dbReference type="InterPro" id="IPR028994">
    <property type="entry name" value="Integrin_alpha_N"/>
</dbReference>
<dbReference type="EMBL" id="UINC01211109">
    <property type="protein sequence ID" value="SVE34870.1"/>
    <property type="molecule type" value="Genomic_DNA"/>
</dbReference>
<name>A0A383CS65_9ZZZZ</name>
<evidence type="ECO:0008006" key="3">
    <source>
        <dbReference type="Google" id="ProtNLM"/>
    </source>
</evidence>
<evidence type="ECO:0000313" key="2">
    <source>
        <dbReference type="EMBL" id="SVE34870.1"/>
    </source>
</evidence>
<feature type="non-terminal residue" evidence="2">
    <location>
        <position position="1"/>
    </location>
</feature>
<gene>
    <name evidence="2" type="ORF">METZ01_LOCUS487724</name>
</gene>
<reference evidence="2" key="1">
    <citation type="submission" date="2018-05" db="EMBL/GenBank/DDBJ databases">
        <authorList>
            <person name="Lanie J.A."/>
            <person name="Ng W.-L."/>
            <person name="Kazmierczak K.M."/>
            <person name="Andrzejewski T.M."/>
            <person name="Davidsen T.M."/>
            <person name="Wayne K.J."/>
            <person name="Tettelin H."/>
            <person name="Glass J.I."/>
            <person name="Rusch D."/>
            <person name="Podicherti R."/>
            <person name="Tsui H.-C.T."/>
            <person name="Winkler M.E."/>
        </authorList>
    </citation>
    <scope>NUCLEOTIDE SEQUENCE</scope>
</reference>
<proteinExistence type="predicted"/>
<protein>
    <recommendedName>
        <fullName evidence="3">VCBS repeat-containing protein</fullName>
    </recommendedName>
</protein>
<accession>A0A383CS65</accession>
<organism evidence="2">
    <name type="scientific">marine metagenome</name>
    <dbReference type="NCBI Taxonomy" id="408172"/>
    <lineage>
        <taxon>unclassified sequences</taxon>
        <taxon>metagenomes</taxon>
        <taxon>ecological metagenomes</taxon>
    </lineage>
</organism>
<dbReference type="PANTHER" id="PTHR45460:SF2">
    <property type="entry name" value="ALPHA 1,3 GLUCANASE, GH71 FAMILY (EUROFUNG)"/>
    <property type="match status" value="1"/>
</dbReference>
<dbReference type="Pfam" id="PF01839">
    <property type="entry name" value="FG-GAP"/>
    <property type="match status" value="1"/>
</dbReference>
<evidence type="ECO:0000256" key="1">
    <source>
        <dbReference type="ARBA" id="ARBA00022729"/>
    </source>
</evidence>
<dbReference type="AlphaFoldDB" id="A0A383CS65"/>
<dbReference type="InterPro" id="IPR013517">
    <property type="entry name" value="FG-GAP"/>
</dbReference>
<sequence length="206" mass="22981">DGDSRPDFVALLSQEHEQGIAYLNRGGLSFEPRVLHRAPHPAWGYSGLQLVDMDHDGDTDVLLSNGDALDDYELKPYHGIWWLENLGGLRFEPHHIAQLYGCERAVAVDMDNDGDMDVVAVAFLPHLSQSAWQQKDLDSIIWVERTSRGWTKHAIEKHLCHHPSVAVADYDADGKQDIAVGNFVWLNMDGTPFSSTAHAITLLMGK</sequence>
<dbReference type="PANTHER" id="PTHR45460">
    <property type="entry name" value="SIMILAR TO CYSTEINE PROTEINASE"/>
    <property type="match status" value="1"/>
</dbReference>